<comment type="caution">
    <text evidence="1">The sequence shown here is derived from an EMBL/GenBank/DDBJ whole genome shotgun (WGS) entry which is preliminary data.</text>
</comment>
<organism evidence="1 2">
    <name type="scientific">Shouchella xiaoxiensis</name>
    <dbReference type="NCBI Taxonomy" id="766895"/>
    <lineage>
        <taxon>Bacteria</taxon>
        <taxon>Bacillati</taxon>
        <taxon>Bacillota</taxon>
        <taxon>Bacilli</taxon>
        <taxon>Bacillales</taxon>
        <taxon>Bacillaceae</taxon>
        <taxon>Shouchella</taxon>
    </lineage>
</organism>
<gene>
    <name evidence="1" type="ORF">JOC54_002088</name>
</gene>
<protein>
    <submittedName>
        <fullName evidence="1">Uncharacterized protein</fullName>
    </submittedName>
</protein>
<dbReference type="EMBL" id="JAFBCV010000005">
    <property type="protein sequence ID" value="MBM7838829.1"/>
    <property type="molecule type" value="Genomic_DNA"/>
</dbReference>
<evidence type="ECO:0000313" key="1">
    <source>
        <dbReference type="EMBL" id="MBM7838829.1"/>
    </source>
</evidence>
<name>A0ABS2STN3_9BACI</name>
<reference evidence="1" key="1">
    <citation type="submission" date="2021-01" db="EMBL/GenBank/DDBJ databases">
        <title>Genomic Encyclopedia of Type Strains, Phase IV (KMG-IV): sequencing the most valuable type-strain genomes for metagenomic binning, comparative biology and taxonomic classification.</title>
        <authorList>
            <person name="Goeker M."/>
        </authorList>
    </citation>
    <scope>NUCLEOTIDE SEQUENCE</scope>
    <source>
        <strain evidence="1">DSM 21943</strain>
    </source>
</reference>
<keyword evidence="2" id="KW-1185">Reference proteome</keyword>
<evidence type="ECO:0000313" key="2">
    <source>
        <dbReference type="Proteomes" id="UP001179280"/>
    </source>
</evidence>
<accession>A0ABS2STN3</accession>
<sequence length="36" mass="4022">MILVVSLLTLYGVVAVILLRHPAKNAVQLKEMKKTM</sequence>
<dbReference type="Proteomes" id="UP001179280">
    <property type="component" value="Unassembled WGS sequence"/>
</dbReference>
<proteinExistence type="predicted"/>